<sequence length="125" mass="13929">MRNENTVELVILALTNESLGQVKKKMSQMEGGTEHLSVRQWHKWGNIISCRVLQPLVNCRTSDKLRQVGAVQPLMLQPRCTDCAYTRLQIAHPGPNVVRAAAMTGEESVLSTIPTNSDLHTPVQR</sequence>
<name>A0A4Y2ERH6_ARAVE</name>
<evidence type="ECO:0000313" key="2">
    <source>
        <dbReference type="Proteomes" id="UP000499080"/>
    </source>
</evidence>
<reference evidence="1 2" key="1">
    <citation type="journal article" date="2019" name="Sci. Rep.">
        <title>Orb-weaving spider Araneus ventricosus genome elucidates the spidroin gene catalogue.</title>
        <authorList>
            <person name="Kono N."/>
            <person name="Nakamura H."/>
            <person name="Ohtoshi R."/>
            <person name="Moran D.A.P."/>
            <person name="Shinohara A."/>
            <person name="Yoshida Y."/>
            <person name="Fujiwara M."/>
            <person name="Mori M."/>
            <person name="Tomita M."/>
            <person name="Arakawa K."/>
        </authorList>
    </citation>
    <scope>NUCLEOTIDE SEQUENCE [LARGE SCALE GENOMIC DNA]</scope>
</reference>
<organism evidence="1 2">
    <name type="scientific">Araneus ventricosus</name>
    <name type="common">Orbweaver spider</name>
    <name type="synonym">Epeira ventricosa</name>
    <dbReference type="NCBI Taxonomy" id="182803"/>
    <lineage>
        <taxon>Eukaryota</taxon>
        <taxon>Metazoa</taxon>
        <taxon>Ecdysozoa</taxon>
        <taxon>Arthropoda</taxon>
        <taxon>Chelicerata</taxon>
        <taxon>Arachnida</taxon>
        <taxon>Araneae</taxon>
        <taxon>Araneomorphae</taxon>
        <taxon>Entelegynae</taxon>
        <taxon>Araneoidea</taxon>
        <taxon>Araneidae</taxon>
        <taxon>Araneus</taxon>
    </lineage>
</organism>
<comment type="caution">
    <text evidence="1">The sequence shown here is derived from an EMBL/GenBank/DDBJ whole genome shotgun (WGS) entry which is preliminary data.</text>
</comment>
<protein>
    <submittedName>
        <fullName evidence="1">Uncharacterized protein</fullName>
    </submittedName>
</protein>
<evidence type="ECO:0000313" key="1">
    <source>
        <dbReference type="EMBL" id="GBM30758.1"/>
    </source>
</evidence>
<proteinExistence type="predicted"/>
<keyword evidence="2" id="KW-1185">Reference proteome</keyword>
<dbReference type="EMBL" id="BGPR01000668">
    <property type="protein sequence ID" value="GBM30758.1"/>
    <property type="molecule type" value="Genomic_DNA"/>
</dbReference>
<accession>A0A4Y2ERH6</accession>
<dbReference type="Proteomes" id="UP000499080">
    <property type="component" value="Unassembled WGS sequence"/>
</dbReference>
<dbReference type="AlphaFoldDB" id="A0A4Y2ERH6"/>
<gene>
    <name evidence="1" type="ORF">AVEN_30580_1</name>
</gene>